<feature type="region of interest" description="Disordered" evidence="12">
    <location>
        <begin position="223"/>
        <end position="258"/>
    </location>
</feature>
<accession>A0A2P5WRW1</accession>
<dbReference type="InterPro" id="IPR029338">
    <property type="entry name" value="TSSC4"/>
</dbReference>
<feature type="compositionally biased region" description="Acidic residues" evidence="12">
    <location>
        <begin position="407"/>
        <end position="420"/>
    </location>
</feature>
<feature type="region of interest" description="Disordered" evidence="12">
    <location>
        <begin position="81"/>
        <end position="120"/>
    </location>
</feature>
<keyword evidence="4" id="KW-0963">Cytoplasm</keyword>
<comment type="similarity">
    <text evidence="3">Belongs to the TSSC4 family.</text>
</comment>
<evidence type="ECO:0000313" key="13">
    <source>
        <dbReference type="EMBL" id="PPR93797.1"/>
    </source>
</evidence>
<feature type="compositionally biased region" description="Polar residues" evidence="12">
    <location>
        <begin position="421"/>
        <end position="436"/>
    </location>
</feature>
<dbReference type="AlphaFoldDB" id="A0A2P5WRW1"/>
<dbReference type="OrthoDB" id="1906282at2759"/>
<keyword evidence="8" id="KW-0539">Nucleus</keyword>
<feature type="region of interest" description="Disordered" evidence="12">
    <location>
        <begin position="14"/>
        <end position="69"/>
    </location>
</feature>
<dbReference type="PANTHER" id="PTHR13445:SF3">
    <property type="entry name" value="U5 SMALL NUCLEAR RIBONUCLEOPROTEIN TSSC4"/>
    <property type="match status" value="1"/>
</dbReference>
<name>A0A2P5WRW1_GOSBA</name>
<evidence type="ECO:0000256" key="9">
    <source>
        <dbReference type="ARBA" id="ARBA00035304"/>
    </source>
</evidence>
<dbReference type="GO" id="GO:0005737">
    <property type="term" value="C:cytoplasm"/>
    <property type="evidence" value="ECO:0007669"/>
    <property type="project" value="UniProtKB-SubCell"/>
</dbReference>
<dbReference type="EMBL" id="KZ666722">
    <property type="protein sequence ID" value="PPR93797.1"/>
    <property type="molecule type" value="Genomic_DNA"/>
</dbReference>
<evidence type="ECO:0000256" key="2">
    <source>
        <dbReference type="ARBA" id="ARBA00004496"/>
    </source>
</evidence>
<dbReference type="GO" id="GO:0005681">
    <property type="term" value="C:spliceosomal complex"/>
    <property type="evidence" value="ECO:0007669"/>
    <property type="project" value="UniProtKB-KW"/>
</dbReference>
<evidence type="ECO:0000256" key="7">
    <source>
        <dbReference type="ARBA" id="ARBA00023187"/>
    </source>
</evidence>
<evidence type="ECO:0000256" key="5">
    <source>
        <dbReference type="ARBA" id="ARBA00022664"/>
    </source>
</evidence>
<organism evidence="13 14">
    <name type="scientific">Gossypium barbadense</name>
    <name type="common">Sea Island cotton</name>
    <name type="synonym">Hibiscus barbadensis</name>
    <dbReference type="NCBI Taxonomy" id="3634"/>
    <lineage>
        <taxon>Eukaryota</taxon>
        <taxon>Viridiplantae</taxon>
        <taxon>Streptophyta</taxon>
        <taxon>Embryophyta</taxon>
        <taxon>Tracheophyta</taxon>
        <taxon>Spermatophyta</taxon>
        <taxon>Magnoliopsida</taxon>
        <taxon>eudicotyledons</taxon>
        <taxon>Gunneridae</taxon>
        <taxon>Pentapetalae</taxon>
        <taxon>rosids</taxon>
        <taxon>malvids</taxon>
        <taxon>Malvales</taxon>
        <taxon>Malvaceae</taxon>
        <taxon>Malvoideae</taxon>
        <taxon>Gossypium</taxon>
    </lineage>
</organism>
<dbReference type="GO" id="GO:0006397">
    <property type="term" value="P:mRNA processing"/>
    <property type="evidence" value="ECO:0007669"/>
    <property type="project" value="UniProtKB-KW"/>
</dbReference>
<protein>
    <recommendedName>
        <fullName evidence="9">U5 small nuclear ribonucleoprotein TSSC4</fullName>
    </recommendedName>
</protein>
<comment type="subcellular location">
    <subcellularLocation>
        <location evidence="2">Cytoplasm</location>
    </subcellularLocation>
    <subcellularLocation>
        <location evidence="1">Nucleus</location>
    </subcellularLocation>
</comment>
<evidence type="ECO:0000256" key="6">
    <source>
        <dbReference type="ARBA" id="ARBA00022728"/>
    </source>
</evidence>
<feature type="coiled-coil region" evidence="11">
    <location>
        <begin position="187"/>
        <end position="214"/>
    </location>
</feature>
<comment type="function">
    <text evidence="10">Protein associated with the U5 snRNP, during its maturation and its post-splicing recycling and which is required for spliceosomal tri-snRNP complex assembly in the nucleus. Has a molecular sequestering activity and transiently hinders SNRNP200 binding sites for constitutive splicing factors that intervene later during the assembly of the spliceosome and splicing. Together with its molecular sequestering activity, may also function as a molecular adapter and placeholder, coordinating the assembly of the U5 snRNP and its association with the U4/U6 di-snRNP.</text>
</comment>
<keyword evidence="6" id="KW-0747">Spliceosome</keyword>
<dbReference type="PANTHER" id="PTHR13445">
    <property type="entry name" value="TUMOR SUPPRESSING SUBTRANSFERABLE CANDIDATE 4 TSSC4"/>
    <property type="match status" value="1"/>
</dbReference>
<feature type="compositionally biased region" description="Basic and acidic residues" evidence="12">
    <location>
        <begin position="45"/>
        <end position="55"/>
    </location>
</feature>
<sequence length="464" mass="52134">MEDSFNARVGKVFGSLSSSSSSSSSSSNSKSLPLSSLWSLTDDEIEKREWNRDKNSPQQQDEDEGFVHNFSQKKKAINFGAELENDLDDLDDEDAEEEEASASSSKPAKPEDYNDEEWEIKSSIGRDCTLDYEEEEDAYDKVAVGRDKNGDRLYMKDVNDYDIDADSCNTIPTTFKDFSRDPRANHIAAKLRLMEDEEATKRRLEEDAEAAKKIDSLHVSDSDATVGVDAHSSTFEDGNPKSILKRKDAESNSKSQKRVRFDSECCKNDCSEGPERTKDVQGEVCLTEEEDAMVSNEVSDYPSGIPDYMRNPSKYTRYTFDTSDVDDESNRLAYMDFLRLVRRSDGTEPQADDGPGDLTKPVTFIPRKKIGDVIMGESGSESKQTGEGADKKPMHRRGLQIGIAAGDTDDGVCAMDEDEPQTSIDNRNISQRSGSQQASMYVISKILYFCVDREENWRKERLKE</sequence>
<evidence type="ECO:0000256" key="4">
    <source>
        <dbReference type="ARBA" id="ARBA00022490"/>
    </source>
</evidence>
<evidence type="ECO:0000256" key="3">
    <source>
        <dbReference type="ARBA" id="ARBA00010362"/>
    </source>
</evidence>
<gene>
    <name evidence="13" type="ORF">GOBAR_AA26879</name>
</gene>
<keyword evidence="7" id="KW-0508">mRNA splicing</keyword>
<reference evidence="13 14" key="1">
    <citation type="submission" date="2015-01" db="EMBL/GenBank/DDBJ databases">
        <title>Genome of allotetraploid Gossypium barbadense reveals genomic plasticity and fiber elongation in cotton evolution.</title>
        <authorList>
            <person name="Chen X."/>
            <person name="Liu X."/>
            <person name="Zhao B."/>
            <person name="Zheng H."/>
            <person name="Hu Y."/>
            <person name="Lu G."/>
            <person name="Yang C."/>
            <person name="Chen J."/>
            <person name="Shan C."/>
            <person name="Zhang L."/>
            <person name="Zhou Y."/>
            <person name="Wang L."/>
            <person name="Guo W."/>
            <person name="Bai Y."/>
            <person name="Ruan J."/>
            <person name="Shangguan X."/>
            <person name="Mao Y."/>
            <person name="Jiang J."/>
            <person name="Zhu Y."/>
            <person name="Lei J."/>
            <person name="Kang H."/>
            <person name="Chen S."/>
            <person name="He X."/>
            <person name="Wang R."/>
            <person name="Wang Y."/>
            <person name="Chen J."/>
            <person name="Wang L."/>
            <person name="Yu S."/>
            <person name="Wang B."/>
            <person name="Wei J."/>
            <person name="Song S."/>
            <person name="Lu X."/>
            <person name="Gao Z."/>
            <person name="Gu W."/>
            <person name="Deng X."/>
            <person name="Ma D."/>
            <person name="Wang S."/>
            <person name="Liang W."/>
            <person name="Fang L."/>
            <person name="Cai C."/>
            <person name="Zhu X."/>
            <person name="Zhou B."/>
            <person name="Zhang Y."/>
            <person name="Chen Z."/>
            <person name="Xu S."/>
            <person name="Zhu R."/>
            <person name="Wang S."/>
            <person name="Zhang T."/>
            <person name="Zhao G."/>
        </authorList>
    </citation>
    <scope>NUCLEOTIDE SEQUENCE [LARGE SCALE GENOMIC DNA]</scope>
    <source>
        <strain evidence="14">cv. Xinhai21</strain>
        <tissue evidence="13">Leaf</tissue>
    </source>
</reference>
<dbReference type="Proteomes" id="UP000239757">
    <property type="component" value="Unassembled WGS sequence"/>
</dbReference>
<evidence type="ECO:0000256" key="1">
    <source>
        <dbReference type="ARBA" id="ARBA00004123"/>
    </source>
</evidence>
<dbReference type="GO" id="GO:0008380">
    <property type="term" value="P:RNA splicing"/>
    <property type="evidence" value="ECO:0007669"/>
    <property type="project" value="UniProtKB-KW"/>
</dbReference>
<keyword evidence="5" id="KW-0507">mRNA processing</keyword>
<dbReference type="Pfam" id="PF15264">
    <property type="entry name" value="TSSC4"/>
    <property type="match status" value="1"/>
</dbReference>
<feature type="compositionally biased region" description="Low complexity" evidence="12">
    <location>
        <begin position="15"/>
        <end position="40"/>
    </location>
</feature>
<feature type="region of interest" description="Disordered" evidence="12">
    <location>
        <begin position="369"/>
        <end position="436"/>
    </location>
</feature>
<evidence type="ECO:0000313" key="14">
    <source>
        <dbReference type="Proteomes" id="UP000239757"/>
    </source>
</evidence>
<keyword evidence="11" id="KW-0175">Coiled coil</keyword>
<evidence type="ECO:0000256" key="10">
    <source>
        <dbReference type="ARBA" id="ARBA00045970"/>
    </source>
</evidence>
<feature type="compositionally biased region" description="Acidic residues" evidence="12">
    <location>
        <begin position="83"/>
        <end position="100"/>
    </location>
</feature>
<proteinExistence type="inferred from homology"/>
<evidence type="ECO:0000256" key="11">
    <source>
        <dbReference type="SAM" id="Coils"/>
    </source>
</evidence>
<evidence type="ECO:0000256" key="12">
    <source>
        <dbReference type="SAM" id="MobiDB-lite"/>
    </source>
</evidence>
<evidence type="ECO:0000256" key="8">
    <source>
        <dbReference type="ARBA" id="ARBA00023242"/>
    </source>
</evidence>